<dbReference type="EMBL" id="SSOP01000191">
    <property type="protein sequence ID" value="KAB5590164.1"/>
    <property type="molecule type" value="Genomic_DNA"/>
</dbReference>
<accession>A0A5N5QES2</accession>
<evidence type="ECO:0000313" key="2">
    <source>
        <dbReference type="EMBL" id="KAB5590164.1"/>
    </source>
</evidence>
<gene>
    <name evidence="2" type="ORF">CTheo_6382</name>
</gene>
<dbReference type="OrthoDB" id="3353688at2759"/>
<comment type="caution">
    <text evidence="2">The sequence shown here is derived from an EMBL/GenBank/DDBJ whole genome shotgun (WGS) entry which is preliminary data.</text>
</comment>
<proteinExistence type="predicted"/>
<evidence type="ECO:0000256" key="1">
    <source>
        <dbReference type="SAM" id="Coils"/>
    </source>
</evidence>
<keyword evidence="1" id="KW-0175">Coiled coil</keyword>
<keyword evidence="3" id="KW-1185">Reference proteome</keyword>
<sequence>MAETAAVTRLADNVDFLTRVIEKFTVSAAPQDQVSIAGYLPPIEDSYSLTTAWVPDQDARRIAEDALHVYTSFINSNNQLRKVDSENPGRNWSGQWDQQRIQYRATLGQAQSVARLAANYIGGMSIFTALVSAYEFNLWFEAHPNDQGLREATQRISQEFLNISDGVTAIHEAFSQFTIQKGDKYDTDQEQLQNQIENLQVRISWEQSEAAKAQKAVDGFLAGLTMVGSIFETIFTFGQSNTLMKEAVELLDKHVRREAALRREKDEVAAKASALAREESRLCNVRVALSILARDVVDIAGRLGRFANLWAAVRTTRLLINSVLMSPNSHQAHSDFIELEYWIQNDYDIDFDILLRKKVEVLSSAAGVFAADMNKFVIVLEGLQSM</sequence>
<dbReference type="Proteomes" id="UP000383932">
    <property type="component" value="Unassembled WGS sequence"/>
</dbReference>
<organism evidence="2 3">
    <name type="scientific">Ceratobasidium theobromae</name>
    <dbReference type="NCBI Taxonomy" id="1582974"/>
    <lineage>
        <taxon>Eukaryota</taxon>
        <taxon>Fungi</taxon>
        <taxon>Dikarya</taxon>
        <taxon>Basidiomycota</taxon>
        <taxon>Agaricomycotina</taxon>
        <taxon>Agaricomycetes</taxon>
        <taxon>Cantharellales</taxon>
        <taxon>Ceratobasidiaceae</taxon>
        <taxon>Ceratobasidium</taxon>
    </lineage>
</organism>
<evidence type="ECO:0000313" key="3">
    <source>
        <dbReference type="Proteomes" id="UP000383932"/>
    </source>
</evidence>
<feature type="coiled-coil region" evidence="1">
    <location>
        <begin position="182"/>
        <end position="209"/>
    </location>
</feature>
<protein>
    <submittedName>
        <fullName evidence="2">Uncharacterized protein</fullName>
    </submittedName>
</protein>
<dbReference type="AlphaFoldDB" id="A0A5N5QES2"/>
<reference evidence="2 3" key="1">
    <citation type="journal article" date="2019" name="Fungal Biol. Biotechnol.">
        <title>Draft genome sequence of fastidious pathogen Ceratobasidium theobromae, which causes vascular-streak dieback in Theobroma cacao.</title>
        <authorList>
            <person name="Ali S.S."/>
            <person name="Asman A."/>
            <person name="Shao J."/>
            <person name="Firmansyah A.P."/>
            <person name="Susilo A.W."/>
            <person name="Rosmana A."/>
            <person name="McMahon P."/>
            <person name="Junaid M."/>
            <person name="Guest D."/>
            <person name="Kheng T.Y."/>
            <person name="Meinhardt L.W."/>
            <person name="Bailey B.A."/>
        </authorList>
    </citation>
    <scope>NUCLEOTIDE SEQUENCE [LARGE SCALE GENOMIC DNA]</scope>
    <source>
        <strain evidence="2 3">CT2</strain>
    </source>
</reference>
<name>A0A5N5QES2_9AGAM</name>